<feature type="compositionally biased region" description="Basic and acidic residues" evidence="1">
    <location>
        <begin position="90"/>
        <end position="99"/>
    </location>
</feature>
<protein>
    <submittedName>
        <fullName evidence="2">(northern house mosquito) hypothetical protein</fullName>
    </submittedName>
</protein>
<dbReference type="EMBL" id="HBUE01264752">
    <property type="protein sequence ID" value="CAG6560885.1"/>
    <property type="molecule type" value="Transcribed_RNA"/>
</dbReference>
<accession>A0A8D8ITB8</accession>
<feature type="region of interest" description="Disordered" evidence="1">
    <location>
        <begin position="1"/>
        <end position="99"/>
    </location>
</feature>
<name>A0A8D8ITB8_CULPI</name>
<evidence type="ECO:0000313" key="2">
    <source>
        <dbReference type="EMBL" id="CAG6560885.1"/>
    </source>
</evidence>
<reference evidence="2" key="1">
    <citation type="submission" date="2021-05" db="EMBL/GenBank/DDBJ databases">
        <authorList>
            <person name="Alioto T."/>
            <person name="Alioto T."/>
            <person name="Gomez Garrido J."/>
        </authorList>
    </citation>
    <scope>NUCLEOTIDE SEQUENCE</scope>
</reference>
<sequence length="99" mass="10490">MSAGEAGVPRKNELGNSAPAARGHAPVQLVRGSVRMGRQCPDSAQEAPGDREPTAADTGRYAGGQDPNWAAQERGRRWGVHRALSAGQSDTERDRRGSL</sequence>
<evidence type="ECO:0000256" key="1">
    <source>
        <dbReference type="SAM" id="MobiDB-lite"/>
    </source>
</evidence>
<dbReference type="AlphaFoldDB" id="A0A8D8ITB8"/>
<proteinExistence type="predicted"/>
<dbReference type="EMBL" id="HBUE01159615">
    <property type="protein sequence ID" value="CAG6509505.1"/>
    <property type="molecule type" value="Transcribed_RNA"/>
</dbReference>
<organism evidence="2">
    <name type="scientific">Culex pipiens</name>
    <name type="common">House mosquito</name>
    <dbReference type="NCBI Taxonomy" id="7175"/>
    <lineage>
        <taxon>Eukaryota</taxon>
        <taxon>Metazoa</taxon>
        <taxon>Ecdysozoa</taxon>
        <taxon>Arthropoda</taxon>
        <taxon>Hexapoda</taxon>
        <taxon>Insecta</taxon>
        <taxon>Pterygota</taxon>
        <taxon>Neoptera</taxon>
        <taxon>Endopterygota</taxon>
        <taxon>Diptera</taxon>
        <taxon>Nematocera</taxon>
        <taxon>Culicoidea</taxon>
        <taxon>Culicidae</taxon>
        <taxon>Culicinae</taxon>
        <taxon>Culicini</taxon>
        <taxon>Culex</taxon>
        <taxon>Culex</taxon>
    </lineage>
</organism>